<dbReference type="InterPro" id="IPR001881">
    <property type="entry name" value="EGF-like_Ca-bd_dom"/>
</dbReference>
<evidence type="ECO:0000259" key="13">
    <source>
        <dbReference type="PROSITE" id="PS50041"/>
    </source>
</evidence>
<dbReference type="Pfam" id="PF07645">
    <property type="entry name" value="EGF_CA"/>
    <property type="match status" value="1"/>
</dbReference>
<dbReference type="SMART" id="SM00192">
    <property type="entry name" value="LDLa"/>
    <property type="match status" value="1"/>
</dbReference>
<dbReference type="InterPro" id="IPR035914">
    <property type="entry name" value="Sperma_CUB_dom_sf"/>
</dbReference>
<evidence type="ECO:0000256" key="1">
    <source>
        <dbReference type="ARBA" id="ARBA00022536"/>
    </source>
</evidence>
<dbReference type="InterPro" id="IPR018097">
    <property type="entry name" value="EGF_Ca-bd_CS"/>
</dbReference>
<keyword evidence="4" id="KW-0732">Signal</keyword>
<dbReference type="Pfam" id="PF00057">
    <property type="entry name" value="Ldl_recept_a"/>
    <property type="match status" value="1"/>
</dbReference>
<dbReference type="InterPro" id="IPR049883">
    <property type="entry name" value="NOTCH1_EGF-like"/>
</dbReference>
<dbReference type="InterPro" id="IPR016187">
    <property type="entry name" value="CTDL_fold"/>
</dbReference>
<evidence type="ECO:0000256" key="7">
    <source>
        <dbReference type="ARBA" id="ARBA00023157"/>
    </source>
</evidence>
<evidence type="ECO:0000256" key="4">
    <source>
        <dbReference type="ARBA" id="ARBA00022729"/>
    </source>
</evidence>
<protein>
    <submittedName>
        <fullName evidence="16">Uncharacterized protein</fullName>
    </submittedName>
</protein>
<dbReference type="EMBL" id="JARBDR010000640">
    <property type="protein sequence ID" value="KAJ8309937.1"/>
    <property type="molecule type" value="Genomic_DNA"/>
</dbReference>
<evidence type="ECO:0000256" key="2">
    <source>
        <dbReference type="ARBA" id="ARBA00022659"/>
    </source>
</evidence>
<dbReference type="Gene3D" id="3.10.100.10">
    <property type="entry name" value="Mannose-Binding Protein A, subunit A"/>
    <property type="match status" value="1"/>
</dbReference>
<evidence type="ECO:0000256" key="10">
    <source>
        <dbReference type="PROSITE-ProRule" id="PRU00124"/>
    </source>
</evidence>
<keyword evidence="2 11" id="KW-0768">Sushi</keyword>
<keyword evidence="5" id="KW-0677">Repeat</keyword>
<dbReference type="Gene3D" id="2.10.70.10">
    <property type="entry name" value="Complement Module, domain 1"/>
    <property type="match status" value="3"/>
</dbReference>
<dbReference type="CDD" id="cd00033">
    <property type="entry name" value="CCP"/>
    <property type="match status" value="3"/>
</dbReference>
<feature type="domain" description="HYR" evidence="14">
    <location>
        <begin position="1021"/>
        <end position="1108"/>
    </location>
</feature>
<dbReference type="CDD" id="cd00112">
    <property type="entry name" value="LDLa"/>
    <property type="match status" value="1"/>
</dbReference>
<proteinExistence type="predicted"/>
<sequence>MANGYLATVNGYLATANGYLVTANRHFGTAYTKTNGYLATANGNFARANGYLATANGYLAITNEYSVTADGHFASSKWLLSNSQRLMTFTLGLVCGPEMTCDEGWIMSAGAPVCYLPVNVSMNWEFASLTCERFCSEEVISKILGLSRNVKDVNETVWNGREVVSDEDGIWDINQPDTNRNKLTCVAAKQNHLGRWSYEDCLTKLPFVCKKKSKLKGEQKYCDDLWLNCDEMWLNCDDFWLNCDDLWLHCDDLWLHCDDLCDLWLNCDDLWLNCDDLWLNCDYFWLNCDDFWLNCDDLWLHCDDLLFLNVAHCPNGDVIPPRLICDDENDCGDNSDELGNVAICTLVVKGTVLEENADFVEIISASTTLPNRLTGRILHDSVIYSARNHMLKIILNSDDSQSGVFVAHWQAEDIVQNWELTTPAVGSEIISFYSLPYKQYEWIITAKDQNVVTLQFHILNVDKVSGSYWILFDGNQPVLPRNTGDIYISRSKSVKIVLVSYSVSNQLSITYSQGCKILLSFQQYTSISSPGFQEENNFGYPNGVYCEWDIYSLYNYSASIKFTDFNLKQDSDYLTIINSTTNFHPNRGFSGDGAITNTTVFRSTVTYCGVPPAIDYGYIVSSTGVIYDETVTYRCNEGFTIDKPIIYCQANGQWEVKPKCTVNGTIYVTQQLTCGADGTFRDPTGEKSELLCIDMDECKLGSNTCKTNQRCVNNLGSYTCSCRHGYKPDADPNKDCININECEVNNGGCSQNCTDEIPGYFCTCQMGYELYMHDGFNNISLAKGEDGKREGDVYYINHTCVRKQCPQPVSPENSFVLSQKQLFYYGDTVEYKCNHGYKMSFSNSIRTCVGSCQTQFQESDRNINRVLPGSGVTINYGEESIIECSYGTKLINRTQYCGYTGSDTYVIDCGPPVVIPGSSFTFPVKTSFGEAFIFKCLDGFVEEGVSTLGSSIVKCEQNGRWGMGNLTCNGETCLDPGTPGGAKQVVTSYEEGKLLYFQCDRNGYMPVPPEPFLCHVDGGSIKWNSTELPICKVFSNCPSNILYVDYMERINYNIPTATDNSGVIKKISVSPAYMKPNTVINNDTEITYYAEDYAGNIAMCLIQVKIKRRQVPTLQCASGPIAVEIWDIFFKNFIPQETLVNFVTPNFSLAISQIEPFTSLNEPPKEIRITAMDPYGTAMSCSILAFPLGSVEMKNSINFMHCHRTCTSGRNNTLTCTVTCNTGYIFNDGKQTQKYQCEKANNSQSYQPIIWTPRSSPNDCLLANLIYIK</sequence>
<dbReference type="Pfam" id="PF00084">
    <property type="entry name" value="Sushi"/>
    <property type="match status" value="3"/>
</dbReference>
<dbReference type="PROSITE" id="PS50068">
    <property type="entry name" value="LDLRA_2"/>
    <property type="match status" value="1"/>
</dbReference>
<dbReference type="SUPFAM" id="SSF49854">
    <property type="entry name" value="Spermadhesin, CUB domain"/>
    <property type="match status" value="1"/>
</dbReference>
<dbReference type="InterPro" id="IPR016186">
    <property type="entry name" value="C-type_lectin-like/link_sf"/>
</dbReference>
<dbReference type="PROSITE" id="PS50041">
    <property type="entry name" value="C_TYPE_LECTIN_2"/>
    <property type="match status" value="1"/>
</dbReference>
<dbReference type="PROSITE" id="PS50825">
    <property type="entry name" value="HYR"/>
    <property type="match status" value="1"/>
</dbReference>
<dbReference type="SUPFAM" id="SSF56436">
    <property type="entry name" value="C-type lectin-like"/>
    <property type="match status" value="1"/>
</dbReference>
<evidence type="ECO:0000259" key="12">
    <source>
        <dbReference type="PROSITE" id="PS50026"/>
    </source>
</evidence>
<keyword evidence="17" id="KW-1185">Reference proteome</keyword>
<dbReference type="SUPFAM" id="SSF57424">
    <property type="entry name" value="LDL receptor-like module"/>
    <property type="match status" value="1"/>
</dbReference>
<keyword evidence="7 10" id="KW-1015">Disulfide bond</keyword>
<dbReference type="PROSITE" id="PS01187">
    <property type="entry name" value="EGF_CA"/>
    <property type="match status" value="2"/>
</dbReference>
<comment type="caution">
    <text evidence="16">The sequence shown here is derived from an EMBL/GenBank/DDBJ whole genome shotgun (WGS) entry which is preliminary data.</text>
</comment>
<dbReference type="InterPro" id="IPR000742">
    <property type="entry name" value="EGF"/>
</dbReference>
<dbReference type="InterPro" id="IPR000859">
    <property type="entry name" value="CUB_dom"/>
</dbReference>
<evidence type="ECO:0000256" key="5">
    <source>
        <dbReference type="ARBA" id="ARBA00022737"/>
    </source>
</evidence>
<dbReference type="Gene3D" id="2.60.120.290">
    <property type="entry name" value="Spermadhesin, CUB domain"/>
    <property type="match status" value="1"/>
</dbReference>
<dbReference type="PROSITE" id="PS50923">
    <property type="entry name" value="SUSHI"/>
    <property type="match status" value="3"/>
</dbReference>
<dbReference type="SUPFAM" id="SSF57196">
    <property type="entry name" value="EGF/Laminin"/>
    <property type="match status" value="2"/>
</dbReference>
<dbReference type="SMART" id="SM00179">
    <property type="entry name" value="EGF_CA"/>
    <property type="match status" value="2"/>
</dbReference>
<evidence type="ECO:0000259" key="14">
    <source>
        <dbReference type="PROSITE" id="PS50825"/>
    </source>
</evidence>
<dbReference type="Proteomes" id="UP001217089">
    <property type="component" value="Unassembled WGS sequence"/>
</dbReference>
<dbReference type="InterPro" id="IPR003410">
    <property type="entry name" value="HYR_dom"/>
</dbReference>
<dbReference type="CDD" id="cd00054">
    <property type="entry name" value="EGF_CA"/>
    <property type="match status" value="1"/>
</dbReference>
<reference evidence="16 17" key="1">
    <citation type="submission" date="2022-12" db="EMBL/GenBank/DDBJ databases">
        <title>Chromosome-level genome of Tegillarca granosa.</title>
        <authorList>
            <person name="Kim J."/>
        </authorList>
    </citation>
    <scope>NUCLEOTIDE SEQUENCE [LARGE SCALE GENOMIC DNA]</scope>
    <source>
        <strain evidence="16">Teg-2019</strain>
        <tissue evidence="16">Adductor muscle</tissue>
    </source>
</reference>
<dbReference type="SUPFAM" id="SSF57535">
    <property type="entry name" value="Complement control module/SCR domain"/>
    <property type="match status" value="4"/>
</dbReference>
<dbReference type="Gene3D" id="4.10.400.10">
    <property type="entry name" value="Low-density Lipoprotein Receptor"/>
    <property type="match status" value="1"/>
</dbReference>
<evidence type="ECO:0000256" key="8">
    <source>
        <dbReference type="ARBA" id="ARBA00023180"/>
    </source>
</evidence>
<feature type="domain" description="C-type lectin" evidence="13">
    <location>
        <begin position="114"/>
        <end position="210"/>
    </location>
</feature>
<evidence type="ECO:0000259" key="15">
    <source>
        <dbReference type="PROSITE" id="PS50923"/>
    </source>
</evidence>
<evidence type="ECO:0000313" key="17">
    <source>
        <dbReference type="Proteomes" id="UP001217089"/>
    </source>
</evidence>
<dbReference type="InterPro" id="IPR000436">
    <property type="entry name" value="Sushi_SCR_CCP_dom"/>
</dbReference>
<dbReference type="Pfam" id="PF02494">
    <property type="entry name" value="HYR"/>
    <property type="match status" value="1"/>
</dbReference>
<dbReference type="Gene3D" id="2.10.25.10">
    <property type="entry name" value="Laminin"/>
    <property type="match status" value="2"/>
</dbReference>
<dbReference type="PROSITE" id="PS00010">
    <property type="entry name" value="ASX_HYDROXYL"/>
    <property type="match status" value="1"/>
</dbReference>
<dbReference type="SMART" id="SM00042">
    <property type="entry name" value="CUB"/>
    <property type="match status" value="1"/>
</dbReference>
<dbReference type="PANTHER" id="PTHR19325">
    <property type="entry name" value="COMPLEMENT COMPONENT-RELATED SUSHI DOMAIN-CONTAINING"/>
    <property type="match status" value="1"/>
</dbReference>
<comment type="caution">
    <text evidence="9">Lacks conserved residue(s) required for the propagation of feature annotation.</text>
</comment>
<feature type="domain" description="Sushi" evidence="15">
    <location>
        <begin position="907"/>
        <end position="970"/>
    </location>
</feature>
<organism evidence="16 17">
    <name type="scientific">Tegillarca granosa</name>
    <name type="common">Malaysian cockle</name>
    <name type="synonym">Anadara granosa</name>
    <dbReference type="NCBI Taxonomy" id="220873"/>
    <lineage>
        <taxon>Eukaryota</taxon>
        <taxon>Metazoa</taxon>
        <taxon>Spiralia</taxon>
        <taxon>Lophotrochozoa</taxon>
        <taxon>Mollusca</taxon>
        <taxon>Bivalvia</taxon>
        <taxon>Autobranchia</taxon>
        <taxon>Pteriomorphia</taxon>
        <taxon>Arcoida</taxon>
        <taxon>Arcoidea</taxon>
        <taxon>Arcidae</taxon>
        <taxon>Tegillarca</taxon>
    </lineage>
</organism>
<feature type="domain" description="EGF-like" evidence="12">
    <location>
        <begin position="694"/>
        <end position="737"/>
    </location>
</feature>
<gene>
    <name evidence="16" type="ORF">KUTeg_011802</name>
</gene>
<dbReference type="InterPro" id="IPR035976">
    <property type="entry name" value="Sushi/SCR/CCP_sf"/>
</dbReference>
<keyword evidence="8" id="KW-0325">Glycoprotein</keyword>
<dbReference type="InterPro" id="IPR036055">
    <property type="entry name" value="LDL_receptor-like_sf"/>
</dbReference>
<evidence type="ECO:0000313" key="16">
    <source>
        <dbReference type="EMBL" id="KAJ8309937.1"/>
    </source>
</evidence>
<dbReference type="PANTHER" id="PTHR19325:SF567">
    <property type="entry name" value="SUSHI, VON WILLEBRAND FACTOR TYPE A, EGF AND PENTRAXIN DOMAIN-CONTAINING PROTEIN 1-LIKE"/>
    <property type="match status" value="1"/>
</dbReference>
<feature type="disulfide bond" evidence="10">
    <location>
        <begin position="313"/>
        <end position="331"/>
    </location>
</feature>
<keyword evidence="6" id="KW-1133">Transmembrane helix</keyword>
<dbReference type="SMART" id="SM00032">
    <property type="entry name" value="CCP"/>
    <property type="match status" value="4"/>
</dbReference>
<dbReference type="InterPro" id="IPR001304">
    <property type="entry name" value="C-type_lectin-like"/>
</dbReference>
<dbReference type="Pfam" id="PF14670">
    <property type="entry name" value="FXa_inhibition"/>
    <property type="match status" value="1"/>
</dbReference>
<evidence type="ECO:0000256" key="6">
    <source>
        <dbReference type="ARBA" id="ARBA00022989"/>
    </source>
</evidence>
<evidence type="ECO:0000256" key="11">
    <source>
        <dbReference type="PROSITE-ProRule" id="PRU00302"/>
    </source>
</evidence>
<dbReference type="CDD" id="cd00037">
    <property type="entry name" value="CLECT"/>
    <property type="match status" value="1"/>
</dbReference>
<keyword evidence="6" id="KW-0472">Membrane</keyword>
<dbReference type="PROSITE" id="PS50026">
    <property type="entry name" value="EGF_3"/>
    <property type="match status" value="1"/>
</dbReference>
<dbReference type="SMART" id="SM00181">
    <property type="entry name" value="EGF"/>
    <property type="match status" value="3"/>
</dbReference>
<evidence type="ECO:0000256" key="3">
    <source>
        <dbReference type="ARBA" id="ARBA00022692"/>
    </source>
</evidence>
<keyword evidence="1 9" id="KW-0245">EGF-like domain</keyword>
<dbReference type="InterPro" id="IPR002172">
    <property type="entry name" value="LDrepeatLR_classA_rpt"/>
</dbReference>
<feature type="domain" description="Sushi" evidence="15">
    <location>
        <begin position="971"/>
        <end position="1033"/>
    </location>
</feature>
<dbReference type="InterPro" id="IPR000152">
    <property type="entry name" value="EGF-type_Asp/Asn_hydroxyl_site"/>
</dbReference>
<dbReference type="InterPro" id="IPR050350">
    <property type="entry name" value="Compl-Cell_Adhes-Reg"/>
</dbReference>
<name>A0ABQ9EXQ0_TEGGR</name>
<dbReference type="Gene3D" id="2.20.28.230">
    <property type="match status" value="1"/>
</dbReference>
<keyword evidence="3" id="KW-0812">Transmembrane</keyword>
<evidence type="ECO:0000256" key="9">
    <source>
        <dbReference type="PROSITE-ProRule" id="PRU00076"/>
    </source>
</evidence>
<feature type="domain" description="Sushi" evidence="15">
    <location>
        <begin position="606"/>
        <end position="662"/>
    </location>
</feature>
<accession>A0ABQ9EXQ0</accession>